<name>A0ABN2FB59_9ACTN</name>
<comment type="similarity">
    <text evidence="2 11">Belongs to the SAICAR synthetase family.</text>
</comment>
<dbReference type="PANTHER" id="PTHR43700:SF1">
    <property type="entry name" value="PHOSPHORIBOSYLAMINOIMIDAZOLE-SUCCINOCARBOXAMIDE SYNTHASE"/>
    <property type="match status" value="1"/>
</dbReference>
<dbReference type="NCBIfam" id="TIGR00081">
    <property type="entry name" value="purC"/>
    <property type="match status" value="1"/>
</dbReference>
<evidence type="ECO:0000256" key="5">
    <source>
        <dbReference type="ARBA" id="ARBA00022598"/>
    </source>
</evidence>
<protein>
    <recommendedName>
        <fullName evidence="4 11">Phosphoribosylaminoimidazole-succinocarboxamide synthase</fullName>
        <ecNumber evidence="3 11">6.3.2.6</ecNumber>
    </recommendedName>
    <alternativeName>
        <fullName evidence="9 11">SAICAR synthetase</fullName>
    </alternativeName>
</protein>
<evidence type="ECO:0000256" key="9">
    <source>
        <dbReference type="ARBA" id="ARBA00030409"/>
    </source>
</evidence>
<dbReference type="InterPro" id="IPR001636">
    <property type="entry name" value="SAICAR_synth"/>
</dbReference>
<sequence>MTIPPQADEIPGAKHLHSGKVRDLYELESGELLMVASDRISAFDWILETPIPDKGKVLTAMSLWWFEQLDVPNHIVSTDVPSEVAGRAVVCEKLEMFPVECVARGYLSGSGLLDYNATGEVCGIPLRPGLVEGSRLDRPIFTPATKADLGEHDENVSYEAVVATVGAETAEALRKLTLDIYGEAHTRAEQRGIILADTKFEFGARADGTIVLADEVLTPDSSRFWPADEWKPGKQQPSYDKQIVRDWLQFESGWDRHSGEAPPPLSDEVIARTRSAYVDAYERLTGRTFTA</sequence>
<evidence type="ECO:0000256" key="8">
    <source>
        <dbReference type="ARBA" id="ARBA00022840"/>
    </source>
</evidence>
<evidence type="ECO:0000256" key="6">
    <source>
        <dbReference type="ARBA" id="ARBA00022741"/>
    </source>
</evidence>
<evidence type="ECO:0000313" key="13">
    <source>
        <dbReference type="EMBL" id="GAA1636472.1"/>
    </source>
</evidence>
<evidence type="ECO:0000259" key="12">
    <source>
        <dbReference type="Pfam" id="PF01259"/>
    </source>
</evidence>
<dbReference type="EC" id="6.3.2.6" evidence="3 11"/>
<reference evidence="13 14" key="1">
    <citation type="journal article" date="2019" name="Int. J. Syst. Evol. Microbiol.">
        <title>The Global Catalogue of Microorganisms (GCM) 10K type strain sequencing project: providing services to taxonomists for standard genome sequencing and annotation.</title>
        <authorList>
            <consortium name="The Broad Institute Genomics Platform"/>
            <consortium name="The Broad Institute Genome Sequencing Center for Infectious Disease"/>
            <person name="Wu L."/>
            <person name="Ma J."/>
        </authorList>
    </citation>
    <scope>NUCLEOTIDE SEQUENCE [LARGE SCALE GENOMIC DNA]</scope>
    <source>
        <strain evidence="13 14">JCM 14306</strain>
    </source>
</reference>
<dbReference type="PANTHER" id="PTHR43700">
    <property type="entry name" value="PHOSPHORIBOSYLAMINOIMIDAZOLE-SUCCINOCARBOXAMIDE SYNTHASE"/>
    <property type="match status" value="1"/>
</dbReference>
<comment type="catalytic activity">
    <reaction evidence="10 11">
        <text>5-amino-1-(5-phospho-D-ribosyl)imidazole-4-carboxylate + L-aspartate + ATP = (2S)-2-[5-amino-1-(5-phospho-beta-D-ribosyl)imidazole-4-carboxamido]succinate + ADP + phosphate + 2 H(+)</text>
        <dbReference type="Rhea" id="RHEA:22628"/>
        <dbReference type="ChEBI" id="CHEBI:15378"/>
        <dbReference type="ChEBI" id="CHEBI:29991"/>
        <dbReference type="ChEBI" id="CHEBI:30616"/>
        <dbReference type="ChEBI" id="CHEBI:43474"/>
        <dbReference type="ChEBI" id="CHEBI:58443"/>
        <dbReference type="ChEBI" id="CHEBI:77657"/>
        <dbReference type="ChEBI" id="CHEBI:456216"/>
        <dbReference type="EC" id="6.3.2.6"/>
    </reaction>
</comment>
<dbReference type="RefSeq" id="WP_344111532.1">
    <property type="nucleotide sequence ID" value="NZ_BAAANE010000004.1"/>
</dbReference>
<proteinExistence type="inferred from homology"/>
<comment type="pathway">
    <text evidence="1 11">Purine metabolism; IMP biosynthesis via de novo pathway; 5-amino-1-(5-phospho-D-ribosyl)imidazole-4-carboxamide from 5-amino-1-(5-phospho-D-ribosyl)imidazole-4-carboxylate: step 1/2.</text>
</comment>
<evidence type="ECO:0000256" key="4">
    <source>
        <dbReference type="ARBA" id="ARBA00016460"/>
    </source>
</evidence>
<dbReference type="PROSITE" id="PS01057">
    <property type="entry name" value="SAICAR_SYNTHETASE_1"/>
    <property type="match status" value="1"/>
</dbReference>
<gene>
    <name evidence="11" type="primary">purC</name>
    <name evidence="13" type="ORF">GCM10009744_26920</name>
</gene>
<comment type="caution">
    <text evidence="13">The sequence shown here is derived from an EMBL/GenBank/DDBJ whole genome shotgun (WGS) entry which is preliminary data.</text>
</comment>
<keyword evidence="14" id="KW-1185">Reference proteome</keyword>
<dbReference type="EMBL" id="BAAANE010000004">
    <property type="protein sequence ID" value="GAA1636472.1"/>
    <property type="molecule type" value="Genomic_DNA"/>
</dbReference>
<dbReference type="Gene3D" id="3.30.470.20">
    <property type="entry name" value="ATP-grasp fold, B domain"/>
    <property type="match status" value="1"/>
</dbReference>
<evidence type="ECO:0000256" key="3">
    <source>
        <dbReference type="ARBA" id="ARBA00012217"/>
    </source>
</evidence>
<dbReference type="SUPFAM" id="SSF56104">
    <property type="entry name" value="SAICAR synthase-like"/>
    <property type="match status" value="1"/>
</dbReference>
<dbReference type="Gene3D" id="3.30.200.20">
    <property type="entry name" value="Phosphorylase Kinase, domain 1"/>
    <property type="match status" value="1"/>
</dbReference>
<dbReference type="Proteomes" id="UP001501319">
    <property type="component" value="Unassembled WGS sequence"/>
</dbReference>
<dbReference type="InterPro" id="IPR028923">
    <property type="entry name" value="SAICAR_synt/ADE2_N"/>
</dbReference>
<keyword evidence="6 11" id="KW-0547">Nucleotide-binding</keyword>
<evidence type="ECO:0000256" key="2">
    <source>
        <dbReference type="ARBA" id="ARBA00010190"/>
    </source>
</evidence>
<evidence type="ECO:0000256" key="10">
    <source>
        <dbReference type="ARBA" id="ARBA00048475"/>
    </source>
</evidence>
<organism evidence="13 14">
    <name type="scientific">Kribbella alba</name>
    <dbReference type="NCBI Taxonomy" id="190197"/>
    <lineage>
        <taxon>Bacteria</taxon>
        <taxon>Bacillati</taxon>
        <taxon>Actinomycetota</taxon>
        <taxon>Actinomycetes</taxon>
        <taxon>Propionibacteriales</taxon>
        <taxon>Kribbellaceae</taxon>
        <taxon>Kribbella</taxon>
    </lineage>
</organism>
<evidence type="ECO:0000256" key="11">
    <source>
        <dbReference type="HAMAP-Rule" id="MF_00137"/>
    </source>
</evidence>
<accession>A0ABN2FB59</accession>
<keyword evidence="8 11" id="KW-0067">ATP-binding</keyword>
<dbReference type="InterPro" id="IPR018236">
    <property type="entry name" value="SAICAR_synthetase_CS"/>
</dbReference>
<evidence type="ECO:0000256" key="7">
    <source>
        <dbReference type="ARBA" id="ARBA00022755"/>
    </source>
</evidence>
<dbReference type="HAMAP" id="MF_00137">
    <property type="entry name" value="SAICAR_synth"/>
    <property type="match status" value="1"/>
</dbReference>
<dbReference type="PROSITE" id="PS01058">
    <property type="entry name" value="SAICAR_SYNTHETASE_2"/>
    <property type="match status" value="1"/>
</dbReference>
<dbReference type="CDD" id="cd01414">
    <property type="entry name" value="SAICAR_synt_Sc"/>
    <property type="match status" value="1"/>
</dbReference>
<dbReference type="NCBIfam" id="NF010568">
    <property type="entry name" value="PRK13961.1"/>
    <property type="match status" value="1"/>
</dbReference>
<feature type="domain" description="SAICAR synthetase/ADE2 N-terminal" evidence="12">
    <location>
        <begin position="16"/>
        <end position="257"/>
    </location>
</feature>
<evidence type="ECO:0000256" key="1">
    <source>
        <dbReference type="ARBA" id="ARBA00004672"/>
    </source>
</evidence>
<keyword evidence="7 11" id="KW-0658">Purine biosynthesis</keyword>
<keyword evidence="5 11" id="KW-0436">Ligase</keyword>
<evidence type="ECO:0000313" key="14">
    <source>
        <dbReference type="Proteomes" id="UP001501319"/>
    </source>
</evidence>
<dbReference type="Pfam" id="PF01259">
    <property type="entry name" value="SAICAR_synt"/>
    <property type="match status" value="1"/>
</dbReference>